<name>A0A644XAV0_9ZZZZ</name>
<dbReference type="EMBL" id="VSSQ01002108">
    <property type="protein sequence ID" value="MPM13356.1"/>
    <property type="molecule type" value="Genomic_DNA"/>
</dbReference>
<protein>
    <recommendedName>
        <fullName evidence="3">ABC transporter permease</fullName>
    </recommendedName>
</protein>
<keyword evidence="1" id="KW-0812">Transmembrane</keyword>
<keyword evidence="1" id="KW-0472">Membrane</keyword>
<feature type="transmembrane region" description="Helical" evidence="1">
    <location>
        <begin position="38"/>
        <end position="59"/>
    </location>
</feature>
<evidence type="ECO:0008006" key="3">
    <source>
        <dbReference type="Google" id="ProtNLM"/>
    </source>
</evidence>
<comment type="caution">
    <text evidence="2">The sequence shown here is derived from an EMBL/GenBank/DDBJ whole genome shotgun (WGS) entry which is preliminary data.</text>
</comment>
<feature type="transmembrane region" description="Helical" evidence="1">
    <location>
        <begin position="65"/>
        <end position="86"/>
    </location>
</feature>
<reference evidence="2" key="1">
    <citation type="submission" date="2019-08" db="EMBL/GenBank/DDBJ databases">
        <authorList>
            <person name="Kucharzyk K."/>
            <person name="Murdoch R.W."/>
            <person name="Higgins S."/>
            <person name="Loffler F."/>
        </authorList>
    </citation>
    <scope>NUCLEOTIDE SEQUENCE</scope>
</reference>
<dbReference type="Pfam" id="PF06541">
    <property type="entry name" value="ABC_trans_CmpB"/>
    <property type="match status" value="1"/>
</dbReference>
<dbReference type="InterPro" id="IPR010540">
    <property type="entry name" value="CmpB_TMEM229"/>
</dbReference>
<gene>
    <name evidence="2" type="ORF">SDC9_59713</name>
</gene>
<proteinExistence type="predicted"/>
<keyword evidence="1" id="KW-1133">Transmembrane helix</keyword>
<organism evidence="2">
    <name type="scientific">bioreactor metagenome</name>
    <dbReference type="NCBI Taxonomy" id="1076179"/>
    <lineage>
        <taxon>unclassified sequences</taxon>
        <taxon>metagenomes</taxon>
        <taxon>ecological metagenomes</taxon>
    </lineage>
</organism>
<evidence type="ECO:0000256" key="1">
    <source>
        <dbReference type="SAM" id="Phobius"/>
    </source>
</evidence>
<accession>A0A644XAV0</accession>
<feature type="transmembrane region" description="Helical" evidence="1">
    <location>
        <begin position="6"/>
        <end position="26"/>
    </location>
</feature>
<evidence type="ECO:0000313" key="2">
    <source>
        <dbReference type="EMBL" id="MPM13356.1"/>
    </source>
</evidence>
<feature type="transmembrane region" description="Helical" evidence="1">
    <location>
        <begin position="107"/>
        <end position="130"/>
    </location>
</feature>
<sequence>MAYIETLFLWFAVYSIIGWIYETILCSIKQKRFINRGFLNGPYCPIYGCGALLDILLLGRISNTVLLFLAAALLTGALEYFTSLTMEKLFHARWWDYSDKKFNINGRVYLTGVIAFGIFSLVLILFLHPAVSIHTAILPETLRTTVAAILFSILLIDTIYTIAKFSEFEKVLQEMKSRLSIPLISTKTRCARKLTNLNGRIKMINSQVCRMILSFPKLKSIHFEEELKKLRELIQSGKNGNTF</sequence>
<dbReference type="AlphaFoldDB" id="A0A644XAV0"/>
<feature type="transmembrane region" description="Helical" evidence="1">
    <location>
        <begin position="142"/>
        <end position="163"/>
    </location>
</feature>